<sequence>MKTLLTSASLIALLGAAPLAFSAPETDQAKLSYSLGVTLGQSIQQDVEDLDTEAFTDAVQDVFAGGELDMTDEQIAEVLTQFQQEAMAKRQEEEQQRMEEMQQQAEENKTAGDEYRAENAEKDGVTTTDSGLQYKEVEEGDGATPAAGDTVEVNYEGKLIDGTVFDSSWERGEPVSFQVGQVIDGWQEALKMMNVGDTWEVVIPPELAYGTYGQGPIGPNETLVFKVELLGVTPAEEAAAAEGETAEAAATESAAANDEAAEASEEEAAEASE</sequence>
<keyword evidence="3 9" id="KW-0732">Signal</keyword>
<dbReference type="Proteomes" id="UP000321726">
    <property type="component" value="Unassembled WGS sequence"/>
</dbReference>
<dbReference type="InterPro" id="IPR008104">
    <property type="entry name" value="INFPOTNTIATR"/>
</dbReference>
<dbReference type="InterPro" id="IPR000774">
    <property type="entry name" value="PPIase_FKBP_N"/>
</dbReference>
<evidence type="ECO:0000256" key="4">
    <source>
        <dbReference type="ARBA" id="ARBA00023110"/>
    </source>
</evidence>
<evidence type="ECO:0000313" key="13">
    <source>
        <dbReference type="Proteomes" id="UP000184123"/>
    </source>
</evidence>
<feature type="region of interest" description="Disordered" evidence="8">
    <location>
        <begin position="237"/>
        <end position="273"/>
    </location>
</feature>
<feature type="domain" description="PPIase FKBP-type" evidence="10">
    <location>
        <begin position="148"/>
        <end position="233"/>
    </location>
</feature>
<reference evidence="11 14" key="2">
    <citation type="submission" date="2019-07" db="EMBL/GenBank/DDBJ databases">
        <title>Whole genome shotgun sequence of Halomonas cupida NBRC 102219.</title>
        <authorList>
            <person name="Hosoyama A."/>
            <person name="Uohara A."/>
            <person name="Ohji S."/>
            <person name="Ichikawa N."/>
        </authorList>
    </citation>
    <scope>NUCLEOTIDE SEQUENCE [LARGE SCALE GENOMIC DNA]</scope>
    <source>
        <strain evidence="11 14">NBRC 102219</strain>
    </source>
</reference>
<keyword evidence="5 6" id="KW-0413">Isomerase</keyword>
<dbReference type="SUPFAM" id="SSF54534">
    <property type="entry name" value="FKBP-like"/>
    <property type="match status" value="1"/>
</dbReference>
<comment type="catalytic activity">
    <reaction evidence="1 6 7">
        <text>[protein]-peptidylproline (omega=180) = [protein]-peptidylproline (omega=0)</text>
        <dbReference type="Rhea" id="RHEA:16237"/>
        <dbReference type="Rhea" id="RHEA-COMP:10747"/>
        <dbReference type="Rhea" id="RHEA-COMP:10748"/>
        <dbReference type="ChEBI" id="CHEBI:83833"/>
        <dbReference type="ChEBI" id="CHEBI:83834"/>
        <dbReference type="EC" id="5.2.1.8"/>
    </reaction>
</comment>
<evidence type="ECO:0000256" key="8">
    <source>
        <dbReference type="SAM" id="MobiDB-lite"/>
    </source>
</evidence>
<evidence type="ECO:0000256" key="3">
    <source>
        <dbReference type="ARBA" id="ARBA00022729"/>
    </source>
</evidence>
<dbReference type="AlphaFoldDB" id="A0A1M7L0C6"/>
<dbReference type="EC" id="5.2.1.8" evidence="7"/>
<comment type="similarity">
    <text evidence="2 7">Belongs to the FKBP-type PPIase family.</text>
</comment>
<feature type="signal peptide" evidence="9">
    <location>
        <begin position="1"/>
        <end position="22"/>
    </location>
</feature>
<dbReference type="InterPro" id="IPR046357">
    <property type="entry name" value="PPIase_dom_sf"/>
</dbReference>
<organism evidence="12 13">
    <name type="scientific">Halomonas cupida</name>
    <dbReference type="NCBI Taxonomy" id="44933"/>
    <lineage>
        <taxon>Bacteria</taxon>
        <taxon>Pseudomonadati</taxon>
        <taxon>Pseudomonadota</taxon>
        <taxon>Gammaproteobacteria</taxon>
        <taxon>Oceanospirillales</taxon>
        <taxon>Halomonadaceae</taxon>
        <taxon>Halomonas</taxon>
    </lineage>
</organism>
<dbReference type="InterPro" id="IPR001179">
    <property type="entry name" value="PPIase_FKBP_dom"/>
</dbReference>
<dbReference type="FunFam" id="3.10.50.40:FF:000006">
    <property type="entry name" value="Peptidyl-prolyl cis-trans isomerase"/>
    <property type="match status" value="1"/>
</dbReference>
<dbReference type="EMBL" id="BJXU01000207">
    <property type="protein sequence ID" value="GEN26325.1"/>
    <property type="molecule type" value="Genomic_DNA"/>
</dbReference>
<evidence type="ECO:0000256" key="9">
    <source>
        <dbReference type="SAM" id="SignalP"/>
    </source>
</evidence>
<evidence type="ECO:0000256" key="5">
    <source>
        <dbReference type="ARBA" id="ARBA00023235"/>
    </source>
</evidence>
<dbReference type="Gene3D" id="3.10.50.40">
    <property type="match status" value="1"/>
</dbReference>
<dbReference type="PRINTS" id="PR01730">
    <property type="entry name" value="INFPOTNTIATR"/>
</dbReference>
<dbReference type="OrthoDB" id="9814548at2"/>
<dbReference type="PANTHER" id="PTHR43811">
    <property type="entry name" value="FKBP-TYPE PEPTIDYL-PROLYL CIS-TRANS ISOMERASE FKPA"/>
    <property type="match status" value="1"/>
</dbReference>
<evidence type="ECO:0000256" key="2">
    <source>
        <dbReference type="ARBA" id="ARBA00006577"/>
    </source>
</evidence>
<feature type="compositionally biased region" description="Low complexity" evidence="8">
    <location>
        <begin position="237"/>
        <end position="258"/>
    </location>
</feature>
<accession>A0A1M7L0C6</accession>
<dbReference type="Proteomes" id="UP000184123">
    <property type="component" value="Unassembled WGS sequence"/>
</dbReference>
<dbReference type="STRING" id="44933.SAMN05660971_03684"/>
<reference evidence="12 13" key="1">
    <citation type="submission" date="2016-11" db="EMBL/GenBank/DDBJ databases">
        <authorList>
            <person name="Jaros S."/>
            <person name="Januszkiewicz K."/>
            <person name="Wedrychowicz H."/>
        </authorList>
    </citation>
    <scope>NUCLEOTIDE SEQUENCE [LARGE SCALE GENOMIC DNA]</scope>
    <source>
        <strain evidence="12 13">DSM 4740</strain>
    </source>
</reference>
<evidence type="ECO:0000256" key="7">
    <source>
        <dbReference type="RuleBase" id="RU003915"/>
    </source>
</evidence>
<proteinExistence type="inferred from homology"/>
<dbReference type="GO" id="GO:0016020">
    <property type="term" value="C:membrane"/>
    <property type="evidence" value="ECO:0007669"/>
    <property type="project" value="InterPro"/>
</dbReference>
<dbReference type="GO" id="GO:0003755">
    <property type="term" value="F:peptidyl-prolyl cis-trans isomerase activity"/>
    <property type="evidence" value="ECO:0007669"/>
    <property type="project" value="UniProtKB-UniRule"/>
</dbReference>
<keyword evidence="4 6" id="KW-0697">Rotamase</keyword>
<evidence type="ECO:0000313" key="11">
    <source>
        <dbReference type="EMBL" id="GEN26325.1"/>
    </source>
</evidence>
<dbReference type="InterPro" id="IPR036944">
    <property type="entry name" value="PPIase_FKBP_N_sf"/>
</dbReference>
<name>A0A1M7L0C6_9GAMM</name>
<evidence type="ECO:0000256" key="1">
    <source>
        <dbReference type="ARBA" id="ARBA00000971"/>
    </source>
</evidence>
<feature type="region of interest" description="Disordered" evidence="8">
    <location>
        <begin position="86"/>
        <end position="114"/>
    </location>
</feature>
<feature type="compositionally biased region" description="Basic and acidic residues" evidence="8">
    <location>
        <begin position="87"/>
        <end position="114"/>
    </location>
</feature>
<dbReference type="Gene3D" id="1.10.287.460">
    <property type="entry name" value="Peptidyl-prolyl cis-trans isomerase, FKBP-type, N-terminal domain"/>
    <property type="match status" value="1"/>
</dbReference>
<dbReference type="Pfam" id="PF00254">
    <property type="entry name" value="FKBP_C"/>
    <property type="match status" value="1"/>
</dbReference>
<evidence type="ECO:0000313" key="14">
    <source>
        <dbReference type="Proteomes" id="UP000321726"/>
    </source>
</evidence>
<dbReference type="PROSITE" id="PS50059">
    <property type="entry name" value="FKBP_PPIASE"/>
    <property type="match status" value="1"/>
</dbReference>
<dbReference type="EMBL" id="FRCA01000011">
    <property type="protein sequence ID" value="SHM71318.1"/>
    <property type="molecule type" value="Genomic_DNA"/>
</dbReference>
<feature type="compositionally biased region" description="Acidic residues" evidence="8">
    <location>
        <begin position="259"/>
        <end position="273"/>
    </location>
</feature>
<protein>
    <recommendedName>
        <fullName evidence="7">Peptidyl-prolyl cis-trans isomerase</fullName>
        <ecNumber evidence="7">5.2.1.8</ecNumber>
    </recommendedName>
</protein>
<dbReference type="GO" id="GO:0006457">
    <property type="term" value="P:protein folding"/>
    <property type="evidence" value="ECO:0007669"/>
    <property type="project" value="InterPro"/>
</dbReference>
<dbReference type="PANTHER" id="PTHR43811:SF19">
    <property type="entry name" value="39 KDA FK506-BINDING NUCLEAR PROTEIN"/>
    <property type="match status" value="1"/>
</dbReference>
<feature type="chain" id="PRO_5012206986" description="Peptidyl-prolyl cis-trans isomerase" evidence="9">
    <location>
        <begin position="23"/>
        <end position="273"/>
    </location>
</feature>
<evidence type="ECO:0000313" key="12">
    <source>
        <dbReference type="EMBL" id="SHM71318.1"/>
    </source>
</evidence>
<dbReference type="Pfam" id="PF01346">
    <property type="entry name" value="FKBP_N"/>
    <property type="match status" value="1"/>
</dbReference>
<dbReference type="RefSeq" id="WP_073436675.1">
    <property type="nucleotide sequence ID" value="NZ_BJXU01000207.1"/>
</dbReference>
<gene>
    <name evidence="11" type="primary">mip</name>
    <name evidence="11" type="ORF">HCU01_42740</name>
    <name evidence="12" type="ORF">SAMN05660971_03684</name>
</gene>
<keyword evidence="14" id="KW-1185">Reference proteome</keyword>
<evidence type="ECO:0000256" key="6">
    <source>
        <dbReference type="PROSITE-ProRule" id="PRU00277"/>
    </source>
</evidence>
<evidence type="ECO:0000259" key="10">
    <source>
        <dbReference type="PROSITE" id="PS50059"/>
    </source>
</evidence>